<keyword evidence="2" id="KW-1185">Reference proteome</keyword>
<gene>
    <name evidence="1" type="ORF">SAMN06273570_4150</name>
</gene>
<evidence type="ECO:0000313" key="1">
    <source>
        <dbReference type="EMBL" id="SOD39696.1"/>
    </source>
</evidence>
<evidence type="ECO:0000313" key="2">
    <source>
        <dbReference type="Proteomes" id="UP000219271"/>
    </source>
</evidence>
<dbReference type="EMBL" id="OCMY01000001">
    <property type="protein sequence ID" value="SOD39696.1"/>
    <property type="molecule type" value="Genomic_DNA"/>
</dbReference>
<dbReference type="Proteomes" id="UP000219271">
    <property type="component" value="Unassembled WGS sequence"/>
</dbReference>
<sequence length="72" mass="8489">MKKSDLIIDLISMRKSGEFYSDELLNNIGVKHGRSIYMPMINCSIYLDCEYTLSDLPSFIKPYRYDSHGFWK</sequence>
<accession>A0A286BZW6</accession>
<dbReference type="AlphaFoldDB" id="A0A286BZW6"/>
<name>A0A286BZW6_9GAMM</name>
<protein>
    <submittedName>
        <fullName evidence="1">Uncharacterized protein</fullName>
    </submittedName>
</protein>
<organism evidence="1 2">
    <name type="scientific">Candidatus Pantoea floridensis</name>
    <dbReference type="NCBI Taxonomy" id="1938870"/>
    <lineage>
        <taxon>Bacteria</taxon>
        <taxon>Pseudomonadati</taxon>
        <taxon>Pseudomonadota</taxon>
        <taxon>Gammaproteobacteria</taxon>
        <taxon>Enterobacterales</taxon>
        <taxon>Erwiniaceae</taxon>
        <taxon>Pantoea</taxon>
    </lineage>
</organism>
<proteinExistence type="predicted"/>
<reference evidence="2" key="1">
    <citation type="submission" date="2017-09" db="EMBL/GenBank/DDBJ databases">
        <authorList>
            <person name="Varghese N."/>
            <person name="Submissions S."/>
        </authorList>
    </citation>
    <scope>NUCLEOTIDE SEQUENCE [LARGE SCALE GENOMIC DNA]</scope>
    <source>
        <strain evidence="2">JKS000234</strain>
    </source>
</reference>